<accession>Q7UMR8</accession>
<dbReference type="STRING" id="243090.RB8637"/>
<dbReference type="GO" id="GO:0016787">
    <property type="term" value="F:hydrolase activity"/>
    <property type="evidence" value="ECO:0007669"/>
    <property type="project" value="UniProtKB-KW"/>
</dbReference>
<dbReference type="HOGENOM" id="CLU_084603_2_1_0"/>
<keyword evidence="2" id="KW-1185">Reference proteome</keyword>
<dbReference type="InParanoid" id="Q7UMR8"/>
<dbReference type="InterPro" id="IPR029033">
    <property type="entry name" value="His_PPase_superfam"/>
</dbReference>
<dbReference type="KEGG" id="rba:RB8637"/>
<protein>
    <recommendedName>
        <fullName evidence="3">Phosphohistidine phosphatase</fullName>
    </recommendedName>
</protein>
<dbReference type="CDD" id="cd07067">
    <property type="entry name" value="HP_PGM_like"/>
    <property type="match status" value="1"/>
</dbReference>
<name>Q7UMR8_RHOBA</name>
<dbReference type="PANTHER" id="PTHR47623:SF1">
    <property type="entry name" value="OS09G0287300 PROTEIN"/>
    <property type="match status" value="1"/>
</dbReference>
<evidence type="ECO:0008006" key="3">
    <source>
        <dbReference type="Google" id="ProtNLM"/>
    </source>
</evidence>
<dbReference type="SUPFAM" id="SSF53254">
    <property type="entry name" value="Phosphoglycerate mutase-like"/>
    <property type="match status" value="1"/>
</dbReference>
<gene>
    <name evidence="1" type="primary">sixA</name>
    <name evidence="1" type="ordered locus">RB8637</name>
</gene>
<dbReference type="OrthoDB" id="9781415at2"/>
<dbReference type="Gene3D" id="3.40.50.1240">
    <property type="entry name" value="Phosphoglycerate mutase-like"/>
    <property type="match status" value="1"/>
</dbReference>
<dbReference type="SMART" id="SM00855">
    <property type="entry name" value="PGAM"/>
    <property type="match status" value="1"/>
</dbReference>
<reference evidence="1 2" key="1">
    <citation type="journal article" date="2003" name="Proc. Natl. Acad. Sci. U.S.A.">
        <title>Complete genome sequence of the marine planctomycete Pirellula sp. strain 1.</title>
        <authorList>
            <person name="Gloeckner F.O."/>
            <person name="Kube M."/>
            <person name="Bauer M."/>
            <person name="Teeling H."/>
            <person name="Lombardot T."/>
            <person name="Ludwig W."/>
            <person name="Gade D."/>
            <person name="Beck A."/>
            <person name="Borzym K."/>
            <person name="Heitmann K."/>
            <person name="Rabus R."/>
            <person name="Schlesner H."/>
            <person name="Amann R."/>
            <person name="Reinhardt R."/>
        </authorList>
    </citation>
    <scope>NUCLEOTIDE SEQUENCE [LARGE SCALE GENOMIC DNA]</scope>
    <source>
        <strain evidence="2">DSM 10527 / NCIMB 13988 / SH1</strain>
    </source>
</reference>
<dbReference type="PANTHER" id="PTHR47623">
    <property type="entry name" value="OS09G0287300 PROTEIN"/>
    <property type="match status" value="1"/>
</dbReference>
<dbReference type="AlphaFoldDB" id="Q7UMR8"/>
<dbReference type="eggNOG" id="COG2062">
    <property type="taxonomic scope" value="Bacteria"/>
</dbReference>
<proteinExistence type="predicted"/>
<dbReference type="EMBL" id="BX294148">
    <property type="protein sequence ID" value="CAD75835.1"/>
    <property type="molecule type" value="Genomic_DNA"/>
</dbReference>
<dbReference type="Pfam" id="PF00300">
    <property type="entry name" value="His_Phos_1"/>
    <property type="match status" value="1"/>
</dbReference>
<dbReference type="EnsemblBacteria" id="CAD75835">
    <property type="protein sequence ID" value="CAD75835"/>
    <property type="gene ID" value="RB8637"/>
</dbReference>
<organism evidence="1 2">
    <name type="scientific">Rhodopirellula baltica (strain DSM 10527 / NCIMB 13988 / SH1)</name>
    <dbReference type="NCBI Taxonomy" id="243090"/>
    <lineage>
        <taxon>Bacteria</taxon>
        <taxon>Pseudomonadati</taxon>
        <taxon>Planctomycetota</taxon>
        <taxon>Planctomycetia</taxon>
        <taxon>Pirellulales</taxon>
        <taxon>Pirellulaceae</taxon>
        <taxon>Rhodopirellula</taxon>
    </lineage>
</organism>
<dbReference type="Proteomes" id="UP000001025">
    <property type="component" value="Chromosome"/>
</dbReference>
<evidence type="ECO:0000313" key="2">
    <source>
        <dbReference type="Proteomes" id="UP000001025"/>
    </source>
</evidence>
<sequence>MGWEPLRTICSFAGSNRFVPPPSADPTQMRLILMRHAKSDWADARLSDHERPLNARGRRDAPRIAGWMQDNGCQPDFLLSSDSKRTRETAAFLNSRWDSTVPTYFSLDLYLASASAIFQMIRSTKQWLADENGTSISTPETLLVLGHNPGISAAASELLGHSCGFPTAGLAVFECEVSSWSDELGPENCEVWKEIRPKQLP</sequence>
<evidence type="ECO:0000313" key="1">
    <source>
        <dbReference type="EMBL" id="CAD75835.1"/>
    </source>
</evidence>
<dbReference type="PATRIC" id="fig|243090.15.peg.4149"/>
<dbReference type="InterPro" id="IPR013078">
    <property type="entry name" value="His_Pase_superF_clade-1"/>
</dbReference>
<keyword evidence="1" id="KW-0378">Hydrolase</keyword>